<name>A0A6J7JU58_9ZZZZ</name>
<protein>
    <submittedName>
        <fullName evidence="1">Unannotated protein</fullName>
    </submittedName>
</protein>
<organism evidence="1">
    <name type="scientific">freshwater metagenome</name>
    <dbReference type="NCBI Taxonomy" id="449393"/>
    <lineage>
        <taxon>unclassified sequences</taxon>
        <taxon>metagenomes</taxon>
        <taxon>ecological metagenomes</taxon>
    </lineage>
</organism>
<dbReference type="Pfam" id="PF07661">
    <property type="entry name" value="MORN_2"/>
    <property type="match status" value="2"/>
</dbReference>
<accession>A0A6J7JU58</accession>
<gene>
    <name evidence="1" type="ORF">UFOPK3837_00209</name>
</gene>
<dbReference type="EMBL" id="CAFBNO010000004">
    <property type="protein sequence ID" value="CAB4947418.1"/>
    <property type="molecule type" value="Genomic_DNA"/>
</dbReference>
<dbReference type="InterPro" id="IPR011652">
    <property type="entry name" value="MORN_2"/>
</dbReference>
<sequence length="69" mass="8082">MSAGSPFYENGLPRFKGEYKDGKMHGYWEFYRKDGSLMRSGTFDLDKQVGLWTTYSRDGRVVKETNFKN</sequence>
<dbReference type="SUPFAM" id="SSF82185">
    <property type="entry name" value="Histone H3 K4-specific methyltransferase SET7/9 N-terminal domain"/>
    <property type="match status" value="1"/>
</dbReference>
<evidence type="ECO:0000313" key="1">
    <source>
        <dbReference type="EMBL" id="CAB4947418.1"/>
    </source>
</evidence>
<dbReference type="AlphaFoldDB" id="A0A6J7JU58"/>
<dbReference type="Gene3D" id="2.20.110.10">
    <property type="entry name" value="Histone H3 K4-specific methyltransferase SET7/9 N-terminal domain"/>
    <property type="match status" value="1"/>
</dbReference>
<reference evidence="1" key="1">
    <citation type="submission" date="2020-05" db="EMBL/GenBank/DDBJ databases">
        <authorList>
            <person name="Chiriac C."/>
            <person name="Salcher M."/>
            <person name="Ghai R."/>
            <person name="Kavagutti S V."/>
        </authorList>
    </citation>
    <scope>NUCLEOTIDE SEQUENCE</scope>
</reference>
<proteinExistence type="predicted"/>